<dbReference type="GO" id="GO:0005886">
    <property type="term" value="C:plasma membrane"/>
    <property type="evidence" value="ECO:0007669"/>
    <property type="project" value="InterPro"/>
</dbReference>
<dbReference type="GO" id="GO:0006417">
    <property type="term" value="P:regulation of translation"/>
    <property type="evidence" value="ECO:0007669"/>
    <property type="project" value="TreeGrafter"/>
</dbReference>
<evidence type="ECO:0000313" key="5">
    <source>
        <dbReference type="Proteomes" id="UP000184292"/>
    </source>
</evidence>
<evidence type="ECO:0000256" key="2">
    <source>
        <dbReference type="SAM" id="Phobius"/>
    </source>
</evidence>
<organism evidence="4 5">
    <name type="scientific">Wenxinia saemankumensis</name>
    <dbReference type="NCBI Taxonomy" id="1447782"/>
    <lineage>
        <taxon>Bacteria</taxon>
        <taxon>Pseudomonadati</taxon>
        <taxon>Pseudomonadota</taxon>
        <taxon>Alphaproteobacteria</taxon>
        <taxon>Rhodobacterales</taxon>
        <taxon>Roseobacteraceae</taxon>
        <taxon>Wenxinia</taxon>
    </lineage>
</organism>
<evidence type="ECO:0000256" key="1">
    <source>
        <dbReference type="SAM" id="MobiDB-lite"/>
    </source>
</evidence>
<dbReference type="InterPro" id="IPR018764">
    <property type="entry name" value="RskA_C"/>
</dbReference>
<dbReference type="AlphaFoldDB" id="A0A1M6BWP2"/>
<dbReference type="PANTHER" id="PTHR37461">
    <property type="entry name" value="ANTI-SIGMA-K FACTOR RSKA"/>
    <property type="match status" value="1"/>
</dbReference>
<keyword evidence="2" id="KW-0812">Transmembrane</keyword>
<accession>A0A1M6BWP2</accession>
<dbReference type="Proteomes" id="UP000184292">
    <property type="component" value="Unassembled WGS sequence"/>
</dbReference>
<dbReference type="STRING" id="1447782.SAMN05444417_0884"/>
<dbReference type="PANTHER" id="PTHR37461:SF1">
    <property type="entry name" value="ANTI-SIGMA-K FACTOR RSKA"/>
    <property type="match status" value="1"/>
</dbReference>
<sequence>MTMTEMDDDDAALAGEYAIGLLEGAEAAGARVRLREDPRFAAAVADWRERLVQLDADTAEVAPPARVYAAIERRLFGGAGPVGAGSGQGAAGRAAGGLWRWLAGLGTAAALAVAVFVVVLPSSGTPPTLLANLASEDGALALRVGVLEDFSAMHVILDAGDAPEGRVLQLWAIAEGQAPVSLGVVESRDYFLPDYPRDLVEQGITLAVSEEPPGGSPTGQPTGAVLAAGTLEDV</sequence>
<name>A0A1M6BWP2_9RHOB</name>
<dbReference type="GO" id="GO:0016989">
    <property type="term" value="F:sigma factor antagonist activity"/>
    <property type="evidence" value="ECO:0007669"/>
    <property type="project" value="TreeGrafter"/>
</dbReference>
<dbReference type="InterPro" id="IPR051474">
    <property type="entry name" value="Anti-sigma-K/W_factor"/>
</dbReference>
<evidence type="ECO:0000259" key="3">
    <source>
        <dbReference type="Pfam" id="PF10099"/>
    </source>
</evidence>
<dbReference type="Pfam" id="PF10099">
    <property type="entry name" value="RskA_C"/>
    <property type="match status" value="1"/>
</dbReference>
<feature type="region of interest" description="Disordered" evidence="1">
    <location>
        <begin position="210"/>
        <end position="234"/>
    </location>
</feature>
<feature type="domain" description="Anti-sigma K factor RskA C-terminal" evidence="3">
    <location>
        <begin position="107"/>
        <end position="225"/>
    </location>
</feature>
<gene>
    <name evidence="4" type="ORF">SAMN05444417_0884</name>
</gene>
<evidence type="ECO:0000313" key="4">
    <source>
        <dbReference type="EMBL" id="SHI53053.1"/>
    </source>
</evidence>
<protein>
    <submittedName>
        <fullName evidence="4">Anti-sigma-K factor RskA</fullName>
    </submittedName>
</protein>
<reference evidence="4 5" key="1">
    <citation type="submission" date="2016-11" db="EMBL/GenBank/DDBJ databases">
        <authorList>
            <person name="Jaros S."/>
            <person name="Januszkiewicz K."/>
            <person name="Wedrychowicz H."/>
        </authorList>
    </citation>
    <scope>NUCLEOTIDE SEQUENCE [LARGE SCALE GENOMIC DNA]</scope>
    <source>
        <strain evidence="4 5">DSM 100565</strain>
    </source>
</reference>
<feature type="transmembrane region" description="Helical" evidence="2">
    <location>
        <begin position="98"/>
        <end position="120"/>
    </location>
</feature>
<proteinExistence type="predicted"/>
<keyword evidence="2" id="KW-0472">Membrane</keyword>
<keyword evidence="5" id="KW-1185">Reference proteome</keyword>
<dbReference type="OrthoDB" id="9816387at2"/>
<dbReference type="EMBL" id="FQYO01000002">
    <property type="protein sequence ID" value="SHI53053.1"/>
    <property type="molecule type" value="Genomic_DNA"/>
</dbReference>
<keyword evidence="2" id="KW-1133">Transmembrane helix</keyword>
<feature type="compositionally biased region" description="Low complexity" evidence="1">
    <location>
        <begin position="210"/>
        <end position="223"/>
    </location>
</feature>
<dbReference type="RefSeq" id="WP_083601119.1">
    <property type="nucleotide sequence ID" value="NZ_FQYO01000002.1"/>
</dbReference>